<sequence>MPTALASLPRRCRQAFLLSRLDECSYTQIATQLGIPLERVEQDLITVLEATRGNLGSPIATQWYVRLQSPSMTASARIDFRRWLDADARHLHAFHQTELHWRSLSGPAHAMAAGAHDLQRMRRASFRHCLAGLLAVLVLGLLTLQ</sequence>
<reference evidence="4 5" key="1">
    <citation type="journal article" date="2020" name="Insects">
        <title>Bacteria Belonging to Pseudomonas typographi sp. nov. from the Bark Beetle Ips typographus Have Genomic Potential to Aid in the Host Ecology.</title>
        <authorList>
            <person name="Peral-Aranega E."/>
            <person name="Saati-Santamaria Z."/>
            <person name="Kolarik M."/>
            <person name="Rivas R."/>
            <person name="Garcia-Fraile P."/>
        </authorList>
    </citation>
    <scope>NUCLEOTIDE SEQUENCE [LARGE SCALE GENOMIC DNA]</scope>
    <source>
        <strain evidence="4 5">CA3A</strain>
    </source>
</reference>
<keyword evidence="1" id="KW-0812">Transmembrane</keyword>
<dbReference type="Gene3D" id="1.10.10.10">
    <property type="entry name" value="Winged helix-like DNA-binding domain superfamily/Winged helix DNA-binding domain"/>
    <property type="match status" value="1"/>
</dbReference>
<proteinExistence type="predicted"/>
<feature type="domain" description="RNA polymerase sigma factor 70 region 4 type 2" evidence="2">
    <location>
        <begin position="3"/>
        <end position="43"/>
    </location>
</feature>
<evidence type="ECO:0000259" key="2">
    <source>
        <dbReference type="Pfam" id="PF08281"/>
    </source>
</evidence>
<dbReference type="Pfam" id="PF08281">
    <property type="entry name" value="Sigma70_r4_2"/>
    <property type="match status" value="1"/>
</dbReference>
<gene>
    <name evidence="4" type="ORF">HAQ05_26285</name>
</gene>
<organism evidence="4 5">
    <name type="scientific">Pseudomonas typographi</name>
    <dbReference type="NCBI Taxonomy" id="2715964"/>
    <lineage>
        <taxon>Bacteria</taxon>
        <taxon>Pseudomonadati</taxon>
        <taxon>Pseudomonadota</taxon>
        <taxon>Gammaproteobacteria</taxon>
        <taxon>Pseudomonadales</taxon>
        <taxon>Pseudomonadaceae</taxon>
        <taxon>Pseudomonas</taxon>
    </lineage>
</organism>
<name>A0ABR7Z9U4_9PSED</name>
<keyword evidence="5" id="KW-1185">Reference proteome</keyword>
<dbReference type="InterPro" id="IPR013324">
    <property type="entry name" value="RNA_pol_sigma_r3/r4-like"/>
</dbReference>
<keyword evidence="1" id="KW-1133">Transmembrane helix</keyword>
<dbReference type="SUPFAM" id="SSF88659">
    <property type="entry name" value="Sigma3 and sigma4 domains of RNA polymerase sigma factors"/>
    <property type="match status" value="1"/>
</dbReference>
<accession>A0ABR7Z9U4</accession>
<feature type="transmembrane region" description="Helical" evidence="1">
    <location>
        <begin position="126"/>
        <end position="144"/>
    </location>
</feature>
<evidence type="ECO:0000313" key="4">
    <source>
        <dbReference type="EMBL" id="MBD1602192.1"/>
    </source>
</evidence>
<dbReference type="InterPro" id="IPR032623">
    <property type="entry name" value="FecR_N"/>
</dbReference>
<evidence type="ECO:0000259" key="3">
    <source>
        <dbReference type="Pfam" id="PF16220"/>
    </source>
</evidence>
<dbReference type="InterPro" id="IPR013249">
    <property type="entry name" value="RNA_pol_sigma70_r4_t2"/>
</dbReference>
<protein>
    <submittedName>
        <fullName evidence="4">DUF4880 domain-containing protein</fullName>
    </submittedName>
</protein>
<dbReference type="Pfam" id="PF16220">
    <property type="entry name" value="DUF4880"/>
    <property type="match status" value="1"/>
</dbReference>
<feature type="domain" description="FecR N-terminal" evidence="3">
    <location>
        <begin position="60"/>
        <end position="98"/>
    </location>
</feature>
<comment type="caution">
    <text evidence="4">The sequence shown here is derived from an EMBL/GenBank/DDBJ whole genome shotgun (WGS) entry which is preliminary data.</text>
</comment>
<dbReference type="InterPro" id="IPR036388">
    <property type="entry name" value="WH-like_DNA-bd_sf"/>
</dbReference>
<dbReference type="EMBL" id="JAAOCA010000056">
    <property type="protein sequence ID" value="MBD1602192.1"/>
    <property type="molecule type" value="Genomic_DNA"/>
</dbReference>
<dbReference type="Proteomes" id="UP000805841">
    <property type="component" value="Unassembled WGS sequence"/>
</dbReference>
<evidence type="ECO:0000256" key="1">
    <source>
        <dbReference type="SAM" id="Phobius"/>
    </source>
</evidence>
<evidence type="ECO:0000313" key="5">
    <source>
        <dbReference type="Proteomes" id="UP000805841"/>
    </source>
</evidence>
<keyword evidence="1" id="KW-0472">Membrane</keyword>